<accession>A0AAW2F9S3</accession>
<dbReference type="EMBL" id="JADYXP020000012">
    <property type="protein sequence ID" value="KAL0112704.1"/>
    <property type="molecule type" value="Genomic_DNA"/>
</dbReference>
<evidence type="ECO:0000313" key="2">
    <source>
        <dbReference type="Proteomes" id="UP001430953"/>
    </source>
</evidence>
<protein>
    <submittedName>
        <fullName evidence="1">Uncharacterized protein</fullName>
    </submittedName>
</protein>
<reference evidence="1 2" key="1">
    <citation type="submission" date="2023-03" db="EMBL/GenBank/DDBJ databases">
        <title>High recombination rates correlate with genetic variation in Cardiocondyla obscurior ants.</title>
        <authorList>
            <person name="Errbii M."/>
        </authorList>
    </citation>
    <scope>NUCLEOTIDE SEQUENCE [LARGE SCALE GENOMIC DNA]</scope>
    <source>
        <strain evidence="1">Alpha-2009</strain>
        <tissue evidence="1">Whole body</tissue>
    </source>
</reference>
<dbReference type="Proteomes" id="UP001430953">
    <property type="component" value="Unassembled WGS sequence"/>
</dbReference>
<organism evidence="1 2">
    <name type="scientific">Cardiocondyla obscurior</name>
    <dbReference type="NCBI Taxonomy" id="286306"/>
    <lineage>
        <taxon>Eukaryota</taxon>
        <taxon>Metazoa</taxon>
        <taxon>Ecdysozoa</taxon>
        <taxon>Arthropoda</taxon>
        <taxon>Hexapoda</taxon>
        <taxon>Insecta</taxon>
        <taxon>Pterygota</taxon>
        <taxon>Neoptera</taxon>
        <taxon>Endopterygota</taxon>
        <taxon>Hymenoptera</taxon>
        <taxon>Apocrita</taxon>
        <taxon>Aculeata</taxon>
        <taxon>Formicoidea</taxon>
        <taxon>Formicidae</taxon>
        <taxon>Myrmicinae</taxon>
        <taxon>Cardiocondyla</taxon>
    </lineage>
</organism>
<comment type="caution">
    <text evidence="1">The sequence shown here is derived from an EMBL/GenBank/DDBJ whole genome shotgun (WGS) entry which is preliminary data.</text>
</comment>
<gene>
    <name evidence="1" type="ORF">PUN28_012162</name>
</gene>
<keyword evidence="2" id="KW-1185">Reference proteome</keyword>
<dbReference type="AlphaFoldDB" id="A0AAW2F9S3"/>
<proteinExistence type="predicted"/>
<name>A0AAW2F9S3_9HYME</name>
<evidence type="ECO:0000313" key="1">
    <source>
        <dbReference type="EMBL" id="KAL0112704.1"/>
    </source>
</evidence>
<sequence length="306" mass="35147">MERKCQNRRFTGEQTACFKYLARSDYHASYLNDGNKCRQINTDCIIEKLRKLLSDSITNDRAEISRLLSDYLREIDDTYPFITNTFQPVKHLPAVMKVIEFLARKGREDDDCRAHLNRMLHLCSQLPLLKRSSESFASSAITGHYFTFPGLLLTMLPDKRDVTRIHKVLECLLLVRTETDERRGGEIRFSPASYGELPIAGYHRRIAGGCCAEDVPETFGTVLHARLDLGRVLMDLPYATQVRCTRPPDIPLEGEEYSWDVMLLIMNLLWSLMGSVLPSNTSSKHLQDLTSLKRCAMWHYLLITIN</sequence>